<sequence length="413" mass="45572">MIPERSQREIVGPWVEQQNRLTLPLIDYERGGADLFSSSKNLQEVLWTAEYVDGKIIVYRPGVDPVTVITEEGITQIALGFDQLMRPHVAYMAAGGVCKFYWFDTQANSMQTMIIPGATTPRLAMDEKRDEFQNSSDLILSYKKGMDLCIRVQRQRYQSEILLDRLIEGDLISVGMNDKNRLQWFCVGHRYTPPIGDSKPVTFVGANDWIGTSESQKDMPNIPGLKSRDLLLAYIVHRSSVPVPAGWFVVAETQTYGTPATNQKLLVLGKVATIADESVASFRFNQTNTSRFLIALSAFRSEYGPVIKDVVINSLSTTPDDDRTINFPPHSNAAKDSMLICVGSHSTVSSGLVDNTPANMVRMDTKNITTDKRLYAGYVPLPAVGQTTAASFIQPASAGYPLGISFVVNGTVS</sequence>
<evidence type="ECO:0000313" key="1">
    <source>
        <dbReference type="EMBL" id="QYW01848.1"/>
    </source>
</evidence>
<name>A0AAE7WLU9_9CAUD</name>
<accession>A0AAE7WLU9</accession>
<reference evidence="1" key="1">
    <citation type="submission" date="2021-06" db="EMBL/GenBank/DDBJ databases">
        <title>Complete genome sequence of Stenotrophomonas maltophilia phage Paxi.</title>
        <authorList>
            <person name="Jeon E."/>
            <person name="Hudson A."/>
            <person name="Talcott A."/>
            <person name="Clark J."/>
            <person name="Liu M."/>
            <person name="Burrowes B."/>
        </authorList>
    </citation>
    <scope>NUCLEOTIDE SEQUENCE</scope>
</reference>
<organism evidence="1 2">
    <name type="scientific">Stenotrophomonas phage Paxi</name>
    <dbReference type="NCBI Taxonomy" id="2859653"/>
    <lineage>
        <taxon>Viruses</taxon>
        <taxon>Duplodnaviria</taxon>
        <taxon>Heunggongvirae</taxon>
        <taxon>Uroviricota</taxon>
        <taxon>Caudoviricetes</taxon>
        <taxon>Schitoviridae</taxon>
        <taxon>Pokkenvirus</taxon>
        <taxon>Pokkenvirus paxi</taxon>
    </lineage>
</organism>
<gene>
    <name evidence="1" type="ORF">CPT_Paxi_082</name>
</gene>
<dbReference type="EMBL" id="MZ326856">
    <property type="protein sequence ID" value="QYW01848.1"/>
    <property type="molecule type" value="Genomic_DNA"/>
</dbReference>
<evidence type="ECO:0008006" key="3">
    <source>
        <dbReference type="Google" id="ProtNLM"/>
    </source>
</evidence>
<proteinExistence type="predicted"/>
<keyword evidence="2" id="KW-1185">Reference proteome</keyword>
<dbReference type="Proteomes" id="UP000827185">
    <property type="component" value="Segment"/>
</dbReference>
<protein>
    <recommendedName>
        <fullName evidence="3">Tail fiber protein</fullName>
    </recommendedName>
</protein>
<evidence type="ECO:0000313" key="2">
    <source>
        <dbReference type="Proteomes" id="UP000827185"/>
    </source>
</evidence>